<keyword evidence="6 13" id="KW-0812">Transmembrane</keyword>
<dbReference type="InterPro" id="IPR044537">
    <property type="entry name" value="Rip2-like"/>
</dbReference>
<evidence type="ECO:0000256" key="2">
    <source>
        <dbReference type="ARBA" id="ARBA00004651"/>
    </source>
</evidence>
<comment type="subcellular location">
    <subcellularLocation>
        <location evidence="2">Cell membrane</location>
        <topology evidence="2">Multi-pass membrane protein</topology>
    </subcellularLocation>
</comment>
<feature type="transmembrane region" description="Helical" evidence="13">
    <location>
        <begin position="51"/>
        <end position="70"/>
    </location>
</feature>
<protein>
    <submittedName>
        <fullName evidence="15">Site-2 protease family protein</fullName>
    </submittedName>
</protein>
<evidence type="ECO:0000313" key="16">
    <source>
        <dbReference type="Proteomes" id="UP000473885"/>
    </source>
</evidence>
<keyword evidence="7" id="KW-0479">Metal-binding</keyword>
<comment type="caution">
    <text evidence="15">The sequence shown here is derived from an EMBL/GenBank/DDBJ whole genome shotgun (WGS) entry which is preliminary data.</text>
</comment>
<dbReference type="AlphaFoldDB" id="A0A6M0RD65"/>
<evidence type="ECO:0000256" key="11">
    <source>
        <dbReference type="ARBA" id="ARBA00023049"/>
    </source>
</evidence>
<evidence type="ECO:0000256" key="10">
    <source>
        <dbReference type="ARBA" id="ARBA00022989"/>
    </source>
</evidence>
<comment type="similarity">
    <text evidence="3">Belongs to the peptidase M50B family.</text>
</comment>
<dbReference type="OrthoDB" id="9800627at2"/>
<dbReference type="RefSeq" id="WP_082174110.1">
    <property type="nucleotide sequence ID" value="NZ_CABKUB010000006.1"/>
</dbReference>
<reference evidence="15 16" key="1">
    <citation type="submission" date="2019-04" db="EMBL/GenBank/DDBJ databases">
        <title>Genome sequencing of Clostridium botulinum Groups I-IV and Clostridium butyricum.</title>
        <authorList>
            <person name="Brunt J."/>
            <person name="Van Vliet A.H.M."/>
            <person name="Stringer S.C."/>
            <person name="Carter A.T."/>
            <person name="Peck M.W."/>
        </authorList>
    </citation>
    <scope>NUCLEOTIDE SEQUENCE [LARGE SCALE GENOMIC DNA]</scope>
    <source>
        <strain evidence="15 16">IFR 18/094</strain>
    </source>
</reference>
<keyword evidence="5 15" id="KW-0645">Protease</keyword>
<dbReference type="PANTHER" id="PTHR35864:SF1">
    <property type="entry name" value="ZINC METALLOPROTEASE YWHC-RELATED"/>
    <property type="match status" value="1"/>
</dbReference>
<evidence type="ECO:0000256" key="12">
    <source>
        <dbReference type="ARBA" id="ARBA00023136"/>
    </source>
</evidence>
<sequence>MALTDKILYKILIIPGILLGLTVHEYAHAYVADRLGDKTPKFQGRLTFNPFAHIDVIGFIMILLIGFGWAKPVETNPSALKRGYKDAIKVSIAGILANLITAFAFALIIGGLYKHDLIILRDVTSLKGIIGIILSYTVSINCMLAVFNIMPIPGLDGFNILRDLAPKTFYKVSNVMYNYQLIILLIFVVTPIANYLVGIPSNLLSYLFMKISMSIF</sequence>
<keyword evidence="8" id="KW-0378">Hydrolase</keyword>
<proteinExistence type="inferred from homology"/>
<dbReference type="CDD" id="cd06158">
    <property type="entry name" value="S2P-M50_like_1"/>
    <property type="match status" value="1"/>
</dbReference>
<keyword evidence="4" id="KW-1003">Cell membrane</keyword>
<evidence type="ECO:0000256" key="7">
    <source>
        <dbReference type="ARBA" id="ARBA00022723"/>
    </source>
</evidence>
<accession>A0A6M0RD65</accession>
<evidence type="ECO:0000256" key="4">
    <source>
        <dbReference type="ARBA" id="ARBA00022475"/>
    </source>
</evidence>
<organism evidence="15 16">
    <name type="scientific">Clostridium niameyense</name>
    <dbReference type="NCBI Taxonomy" id="1622073"/>
    <lineage>
        <taxon>Bacteria</taxon>
        <taxon>Bacillati</taxon>
        <taxon>Bacillota</taxon>
        <taxon>Clostridia</taxon>
        <taxon>Eubacteriales</taxon>
        <taxon>Clostridiaceae</taxon>
        <taxon>Clostridium</taxon>
    </lineage>
</organism>
<comment type="cofactor">
    <cofactor evidence="1">
        <name>Zn(2+)</name>
        <dbReference type="ChEBI" id="CHEBI:29105"/>
    </cofactor>
</comment>
<dbReference type="GO" id="GO:0008237">
    <property type="term" value="F:metallopeptidase activity"/>
    <property type="evidence" value="ECO:0007669"/>
    <property type="project" value="UniProtKB-KW"/>
</dbReference>
<dbReference type="InterPro" id="IPR008915">
    <property type="entry name" value="Peptidase_M50"/>
</dbReference>
<dbReference type="GO" id="GO:0005886">
    <property type="term" value="C:plasma membrane"/>
    <property type="evidence" value="ECO:0007669"/>
    <property type="project" value="UniProtKB-SubCell"/>
</dbReference>
<evidence type="ECO:0000256" key="3">
    <source>
        <dbReference type="ARBA" id="ARBA00007931"/>
    </source>
</evidence>
<feature type="transmembrane region" description="Helical" evidence="13">
    <location>
        <begin position="7"/>
        <end position="31"/>
    </location>
</feature>
<gene>
    <name evidence="15" type="ORF">FDF74_09880</name>
</gene>
<evidence type="ECO:0000256" key="9">
    <source>
        <dbReference type="ARBA" id="ARBA00022833"/>
    </source>
</evidence>
<evidence type="ECO:0000256" key="1">
    <source>
        <dbReference type="ARBA" id="ARBA00001947"/>
    </source>
</evidence>
<dbReference type="EMBL" id="SXDP01000008">
    <property type="protein sequence ID" value="NEZ47499.1"/>
    <property type="molecule type" value="Genomic_DNA"/>
</dbReference>
<dbReference type="Pfam" id="PF02163">
    <property type="entry name" value="Peptidase_M50"/>
    <property type="match status" value="1"/>
</dbReference>
<keyword evidence="16" id="KW-1185">Reference proteome</keyword>
<evidence type="ECO:0000256" key="8">
    <source>
        <dbReference type="ARBA" id="ARBA00022801"/>
    </source>
</evidence>
<keyword evidence="10 13" id="KW-1133">Transmembrane helix</keyword>
<evidence type="ECO:0000259" key="14">
    <source>
        <dbReference type="Pfam" id="PF02163"/>
    </source>
</evidence>
<keyword evidence="11" id="KW-0482">Metalloprotease</keyword>
<evidence type="ECO:0000256" key="13">
    <source>
        <dbReference type="SAM" id="Phobius"/>
    </source>
</evidence>
<dbReference type="InterPro" id="IPR052348">
    <property type="entry name" value="Metallopeptidase_M50B"/>
</dbReference>
<evidence type="ECO:0000256" key="6">
    <source>
        <dbReference type="ARBA" id="ARBA00022692"/>
    </source>
</evidence>
<dbReference type="GO" id="GO:0006508">
    <property type="term" value="P:proteolysis"/>
    <property type="evidence" value="ECO:0007669"/>
    <property type="project" value="UniProtKB-KW"/>
</dbReference>
<name>A0A6M0RD65_9CLOT</name>
<keyword evidence="12 13" id="KW-0472">Membrane</keyword>
<feature type="transmembrane region" description="Helical" evidence="13">
    <location>
        <begin position="90"/>
        <end position="113"/>
    </location>
</feature>
<evidence type="ECO:0000256" key="5">
    <source>
        <dbReference type="ARBA" id="ARBA00022670"/>
    </source>
</evidence>
<feature type="transmembrane region" description="Helical" evidence="13">
    <location>
        <begin position="133"/>
        <end position="155"/>
    </location>
</feature>
<feature type="domain" description="Peptidase M50" evidence="14">
    <location>
        <begin position="16"/>
        <end position="185"/>
    </location>
</feature>
<feature type="transmembrane region" description="Helical" evidence="13">
    <location>
        <begin position="176"/>
        <end position="197"/>
    </location>
</feature>
<dbReference type="PANTHER" id="PTHR35864">
    <property type="entry name" value="ZINC METALLOPROTEASE MJ0611-RELATED"/>
    <property type="match status" value="1"/>
</dbReference>
<dbReference type="Proteomes" id="UP000473885">
    <property type="component" value="Unassembled WGS sequence"/>
</dbReference>
<keyword evidence="9" id="KW-0862">Zinc</keyword>
<evidence type="ECO:0000313" key="15">
    <source>
        <dbReference type="EMBL" id="NEZ47499.1"/>
    </source>
</evidence>
<dbReference type="GO" id="GO:0046872">
    <property type="term" value="F:metal ion binding"/>
    <property type="evidence" value="ECO:0007669"/>
    <property type="project" value="UniProtKB-KW"/>
</dbReference>